<reference evidence="3 4" key="1">
    <citation type="submission" date="2015-11" db="EMBL/GenBank/DDBJ databases">
        <title>Genomic analysis of 38 Legionella species identifies large and diverse effector repertoires.</title>
        <authorList>
            <person name="Burstein D."/>
            <person name="Amaro F."/>
            <person name="Zusman T."/>
            <person name="Lifshitz Z."/>
            <person name="Cohen O."/>
            <person name="Gilbert J.A."/>
            <person name="Pupko T."/>
            <person name="Shuman H.A."/>
            <person name="Segal G."/>
        </authorList>
    </citation>
    <scope>NUCLEOTIDE SEQUENCE [LARGE SCALE GENOMIC DNA]</scope>
    <source>
        <strain evidence="3 4">ATCC 49180</strain>
    </source>
</reference>
<evidence type="ECO:0000313" key="4">
    <source>
        <dbReference type="Proteomes" id="UP000054693"/>
    </source>
</evidence>
<gene>
    <name evidence="3" type="ORF">Ltuc_2608</name>
</gene>
<dbReference type="Pfam" id="PF13426">
    <property type="entry name" value="PAS_9"/>
    <property type="match status" value="1"/>
</dbReference>
<feature type="transmembrane region" description="Helical" evidence="1">
    <location>
        <begin position="203"/>
        <end position="221"/>
    </location>
</feature>
<dbReference type="PROSITE" id="PS50112">
    <property type="entry name" value="PAS"/>
    <property type="match status" value="1"/>
</dbReference>
<dbReference type="InterPro" id="IPR000014">
    <property type="entry name" value="PAS"/>
</dbReference>
<evidence type="ECO:0000256" key="1">
    <source>
        <dbReference type="SAM" id="Phobius"/>
    </source>
</evidence>
<keyword evidence="4" id="KW-1185">Reference proteome</keyword>
<dbReference type="SUPFAM" id="SSF55785">
    <property type="entry name" value="PYP-like sensor domain (PAS domain)"/>
    <property type="match status" value="1"/>
</dbReference>
<keyword evidence="1" id="KW-1133">Transmembrane helix</keyword>
<dbReference type="PATRIC" id="fig|40335.7.peg.2787"/>
<dbReference type="OrthoDB" id="9802066at2"/>
<dbReference type="STRING" id="40335.Ltuc_2608"/>
<dbReference type="RefSeq" id="WP_058521818.1">
    <property type="nucleotide sequence ID" value="NZ_CAAAIP010000002.1"/>
</dbReference>
<keyword evidence="1" id="KW-0812">Transmembrane</keyword>
<feature type="transmembrane region" description="Helical" evidence="1">
    <location>
        <begin position="43"/>
        <end position="62"/>
    </location>
</feature>
<dbReference type="CDD" id="cd00130">
    <property type="entry name" value="PAS"/>
    <property type="match status" value="1"/>
</dbReference>
<dbReference type="InterPro" id="IPR035965">
    <property type="entry name" value="PAS-like_dom_sf"/>
</dbReference>
<feature type="transmembrane region" description="Helical" evidence="1">
    <location>
        <begin position="74"/>
        <end position="94"/>
    </location>
</feature>
<dbReference type="Gene3D" id="3.30.450.20">
    <property type="entry name" value="PAS domain"/>
    <property type="match status" value="1"/>
</dbReference>
<sequence length="507" mass="58346">MRVDRGAYTADTLVHLPLWRVYGIPLFFSLICILAEYKTNLLVFHTLTEFFSVFIGLTAMTVATTTTHFTKNQFVIFISLAAGWWSFIDIAHILAYKKSLLPHGGGNLSTQLWISARFFQAAVFLFSIYFFRHTLKIWIVNFGFFLITLIIFAAIFSGNFPTTYIDHYGVTWFKLYCEWGIILILIMALILFWYERAMMPKELLLYMCLSMITMIFSDLALSDYKNLFGLENVAGQILKIFSIWFIYVALIEQTLRRPFAMLTRAATTYDNIPDPTFIVNGEGIIHQANKAAGAFTHLKPEELVGLSSHTLFHDKSIKKQECPVCSNFPISKDKFIKEIKAGKRGWVECSLSPMDSVSFPNSWIQTIRNITSRKRVEKERKKLTYDLGERVKELQCLYQISNLIALSDLSIEELLTKTVNLLPDVFQFPECMAAKIESIWGEFYSDPKTKKLSYQLEKEFRIENGSLVKISVYYHTQPPVSKDIFLPEESAFLDSIATLLQDTLPRI</sequence>
<dbReference type="SMART" id="SM00091">
    <property type="entry name" value="PAS"/>
    <property type="match status" value="1"/>
</dbReference>
<feature type="transmembrane region" description="Helical" evidence="1">
    <location>
        <begin position="233"/>
        <end position="251"/>
    </location>
</feature>
<feature type="transmembrane region" description="Helical" evidence="1">
    <location>
        <begin position="114"/>
        <end position="131"/>
    </location>
</feature>
<feature type="transmembrane region" description="Helical" evidence="1">
    <location>
        <begin position="172"/>
        <end position="194"/>
    </location>
</feature>
<dbReference type="Proteomes" id="UP000054693">
    <property type="component" value="Unassembled WGS sequence"/>
</dbReference>
<feature type="transmembrane region" description="Helical" evidence="1">
    <location>
        <begin position="138"/>
        <end position="160"/>
    </location>
</feature>
<feature type="transmembrane region" description="Helical" evidence="1">
    <location>
        <begin position="21"/>
        <end position="37"/>
    </location>
</feature>
<keyword evidence="1" id="KW-0472">Membrane</keyword>
<feature type="domain" description="PAS" evidence="2">
    <location>
        <begin position="261"/>
        <end position="305"/>
    </location>
</feature>
<dbReference type="InterPro" id="IPR033425">
    <property type="entry name" value="MASE3"/>
</dbReference>
<name>A0A0W0ZQ10_9GAMM</name>
<accession>A0A0W0ZQ10</accession>
<comment type="caution">
    <text evidence="3">The sequence shown here is derived from an EMBL/GenBank/DDBJ whole genome shotgun (WGS) entry which is preliminary data.</text>
</comment>
<proteinExistence type="predicted"/>
<evidence type="ECO:0000259" key="2">
    <source>
        <dbReference type="PROSITE" id="PS50112"/>
    </source>
</evidence>
<dbReference type="AlphaFoldDB" id="A0A0W0ZQ10"/>
<dbReference type="Pfam" id="PF17159">
    <property type="entry name" value="MASE3"/>
    <property type="match status" value="1"/>
</dbReference>
<organism evidence="3 4">
    <name type="scientific">Legionella tucsonensis</name>
    <dbReference type="NCBI Taxonomy" id="40335"/>
    <lineage>
        <taxon>Bacteria</taxon>
        <taxon>Pseudomonadati</taxon>
        <taxon>Pseudomonadota</taxon>
        <taxon>Gammaproteobacteria</taxon>
        <taxon>Legionellales</taxon>
        <taxon>Legionellaceae</taxon>
        <taxon>Legionella</taxon>
    </lineage>
</organism>
<dbReference type="EMBL" id="LNZA01000008">
    <property type="protein sequence ID" value="KTD71249.1"/>
    <property type="molecule type" value="Genomic_DNA"/>
</dbReference>
<protein>
    <submittedName>
        <fullName evidence="3">Sensory protein (PAS domain)</fullName>
    </submittedName>
</protein>
<dbReference type="NCBIfam" id="TIGR00229">
    <property type="entry name" value="sensory_box"/>
    <property type="match status" value="1"/>
</dbReference>
<evidence type="ECO:0000313" key="3">
    <source>
        <dbReference type="EMBL" id="KTD71249.1"/>
    </source>
</evidence>